<name>A0A9Q1FKS2_SYNKA</name>
<protein>
    <submittedName>
        <fullName evidence="1">Uncharacterized protein</fullName>
    </submittedName>
</protein>
<reference evidence="1" key="1">
    <citation type="journal article" date="2023" name="Science">
        <title>Genome structures resolve the early diversification of teleost fishes.</title>
        <authorList>
            <person name="Parey E."/>
            <person name="Louis A."/>
            <person name="Montfort J."/>
            <person name="Bouchez O."/>
            <person name="Roques C."/>
            <person name="Iampietro C."/>
            <person name="Lluch J."/>
            <person name="Castinel A."/>
            <person name="Donnadieu C."/>
            <person name="Desvignes T."/>
            <person name="Floi Bucao C."/>
            <person name="Jouanno E."/>
            <person name="Wen M."/>
            <person name="Mejri S."/>
            <person name="Dirks R."/>
            <person name="Jansen H."/>
            <person name="Henkel C."/>
            <person name="Chen W.J."/>
            <person name="Zahm M."/>
            <person name="Cabau C."/>
            <person name="Klopp C."/>
            <person name="Thompson A.W."/>
            <person name="Robinson-Rechavi M."/>
            <person name="Braasch I."/>
            <person name="Lecointre G."/>
            <person name="Bobe J."/>
            <person name="Postlethwait J.H."/>
            <person name="Berthelot C."/>
            <person name="Roest Crollius H."/>
            <person name="Guiguen Y."/>
        </authorList>
    </citation>
    <scope>NUCLEOTIDE SEQUENCE</scope>
    <source>
        <strain evidence="1">WJC10195</strain>
    </source>
</reference>
<comment type="caution">
    <text evidence="1">The sequence shown here is derived from an EMBL/GenBank/DDBJ whole genome shotgun (WGS) entry which is preliminary data.</text>
</comment>
<keyword evidence="2" id="KW-1185">Reference proteome</keyword>
<accession>A0A9Q1FKS2</accession>
<sequence>MTSAIHETPCMSDKLQITFLAPVYNWIMRWKVEKQPGVTIDFRLDGNLFNIKRLQATTKFTSEDIMDLQYAHAPEALQNTLLAAVTAYRRMGLPCHPTTFTAEGQQLATVPAFKYLGSIISDSYTMDDEIQNHLKQASASFGRLRRKVFLNSNLNLHTKVLVYQAVCITTCLYGCEA</sequence>
<dbReference type="Proteomes" id="UP001152622">
    <property type="component" value="Chromosome 5"/>
</dbReference>
<dbReference type="EMBL" id="JAINUF010000005">
    <property type="protein sequence ID" value="KAJ8360628.1"/>
    <property type="molecule type" value="Genomic_DNA"/>
</dbReference>
<proteinExistence type="predicted"/>
<dbReference type="PANTHER" id="PTHR47027">
    <property type="entry name" value="REVERSE TRANSCRIPTASE DOMAIN-CONTAINING PROTEIN"/>
    <property type="match status" value="1"/>
</dbReference>
<organism evidence="1 2">
    <name type="scientific">Synaphobranchus kaupii</name>
    <name type="common">Kaup's arrowtooth eel</name>
    <dbReference type="NCBI Taxonomy" id="118154"/>
    <lineage>
        <taxon>Eukaryota</taxon>
        <taxon>Metazoa</taxon>
        <taxon>Chordata</taxon>
        <taxon>Craniata</taxon>
        <taxon>Vertebrata</taxon>
        <taxon>Euteleostomi</taxon>
        <taxon>Actinopterygii</taxon>
        <taxon>Neopterygii</taxon>
        <taxon>Teleostei</taxon>
        <taxon>Anguilliformes</taxon>
        <taxon>Synaphobranchidae</taxon>
        <taxon>Synaphobranchus</taxon>
    </lineage>
</organism>
<dbReference type="AlphaFoldDB" id="A0A9Q1FKS2"/>
<dbReference type="PANTHER" id="PTHR47027:SF20">
    <property type="entry name" value="REVERSE TRANSCRIPTASE-LIKE PROTEIN WITH RNA-DIRECTED DNA POLYMERASE DOMAIN"/>
    <property type="match status" value="1"/>
</dbReference>
<gene>
    <name evidence="1" type="ORF">SKAU_G00171530</name>
</gene>
<evidence type="ECO:0000313" key="2">
    <source>
        <dbReference type="Proteomes" id="UP001152622"/>
    </source>
</evidence>
<evidence type="ECO:0000313" key="1">
    <source>
        <dbReference type="EMBL" id="KAJ8360628.1"/>
    </source>
</evidence>
<dbReference type="OrthoDB" id="410381at2759"/>